<reference evidence="14" key="2">
    <citation type="journal article" date="2021" name="Microbiome">
        <title>Successional dynamics and alternative stable states in a saline activated sludge microbial community over 9 years.</title>
        <authorList>
            <person name="Wang Y."/>
            <person name="Ye J."/>
            <person name="Ju F."/>
            <person name="Liu L."/>
            <person name="Boyd J.A."/>
            <person name="Deng Y."/>
            <person name="Parks D.H."/>
            <person name="Jiang X."/>
            <person name="Yin X."/>
            <person name="Woodcroft B.J."/>
            <person name="Tyson G.W."/>
            <person name="Hugenholtz P."/>
            <person name="Polz M.F."/>
            <person name="Zhang T."/>
        </authorList>
    </citation>
    <scope>NUCLEOTIDE SEQUENCE</scope>
    <source>
        <strain evidence="14">HKST-UBA01</strain>
    </source>
</reference>
<dbReference type="GO" id="GO:0005829">
    <property type="term" value="C:cytosol"/>
    <property type="evidence" value="ECO:0007669"/>
    <property type="project" value="TreeGrafter"/>
</dbReference>
<dbReference type="PANTHER" id="PTHR10520:SF12">
    <property type="entry name" value="TRIFUNCTIONAL PURINE BIOSYNTHETIC PROTEIN ADENOSINE-3"/>
    <property type="match status" value="1"/>
</dbReference>
<dbReference type="Gene3D" id="3.30.1330.10">
    <property type="entry name" value="PurM-like, N-terminal domain"/>
    <property type="match status" value="1"/>
</dbReference>
<dbReference type="InterPro" id="IPR036921">
    <property type="entry name" value="PurM-like_N_sf"/>
</dbReference>
<dbReference type="EC" id="6.3.3.1" evidence="3"/>
<proteinExistence type="inferred from homology"/>
<dbReference type="PANTHER" id="PTHR10520">
    <property type="entry name" value="TRIFUNCTIONAL PURINE BIOSYNTHETIC PROTEIN ADENOSINE-3-RELATED"/>
    <property type="match status" value="1"/>
</dbReference>
<dbReference type="Gene3D" id="3.90.650.10">
    <property type="entry name" value="PurM-like C-terminal domain"/>
    <property type="match status" value="1"/>
</dbReference>
<dbReference type="AlphaFoldDB" id="A0A956LY41"/>
<evidence type="ECO:0000256" key="4">
    <source>
        <dbReference type="ARBA" id="ARBA00020367"/>
    </source>
</evidence>
<evidence type="ECO:0000256" key="1">
    <source>
        <dbReference type="ARBA" id="ARBA00004686"/>
    </source>
</evidence>
<dbReference type="InterPro" id="IPR016188">
    <property type="entry name" value="PurM-like_N"/>
</dbReference>
<evidence type="ECO:0000256" key="5">
    <source>
        <dbReference type="ARBA" id="ARBA00022598"/>
    </source>
</evidence>
<keyword evidence="6" id="KW-0547">Nucleotide-binding</keyword>
<dbReference type="NCBIfam" id="TIGR00878">
    <property type="entry name" value="purM"/>
    <property type="match status" value="1"/>
</dbReference>
<feature type="non-terminal residue" evidence="14">
    <location>
        <position position="287"/>
    </location>
</feature>
<evidence type="ECO:0000313" key="15">
    <source>
        <dbReference type="Proteomes" id="UP000697710"/>
    </source>
</evidence>
<comment type="catalytic activity">
    <reaction evidence="11">
        <text>2-formamido-N(1)-(5-O-phospho-beta-D-ribosyl)acetamidine + ATP = 5-amino-1-(5-phospho-beta-D-ribosyl)imidazole + ADP + phosphate + H(+)</text>
        <dbReference type="Rhea" id="RHEA:23032"/>
        <dbReference type="ChEBI" id="CHEBI:15378"/>
        <dbReference type="ChEBI" id="CHEBI:30616"/>
        <dbReference type="ChEBI" id="CHEBI:43474"/>
        <dbReference type="ChEBI" id="CHEBI:137981"/>
        <dbReference type="ChEBI" id="CHEBI:147287"/>
        <dbReference type="ChEBI" id="CHEBI:456216"/>
        <dbReference type="EC" id="6.3.3.1"/>
    </reaction>
</comment>
<comment type="caution">
    <text evidence="14">The sequence shown here is derived from an EMBL/GenBank/DDBJ whole genome shotgun (WGS) entry which is preliminary data.</text>
</comment>
<accession>A0A956LY41</accession>
<evidence type="ECO:0000256" key="7">
    <source>
        <dbReference type="ARBA" id="ARBA00022840"/>
    </source>
</evidence>
<dbReference type="GO" id="GO:0005524">
    <property type="term" value="F:ATP binding"/>
    <property type="evidence" value="ECO:0007669"/>
    <property type="project" value="UniProtKB-KW"/>
</dbReference>
<comment type="similarity">
    <text evidence="2">Belongs to the AIR synthase family.</text>
</comment>
<dbReference type="EMBL" id="JAGQHR010000109">
    <property type="protein sequence ID" value="MCA9727097.1"/>
    <property type="molecule type" value="Genomic_DNA"/>
</dbReference>
<evidence type="ECO:0000256" key="11">
    <source>
        <dbReference type="ARBA" id="ARBA00049057"/>
    </source>
</evidence>
<dbReference type="Pfam" id="PF02769">
    <property type="entry name" value="AIRS_C"/>
    <property type="match status" value="1"/>
</dbReference>
<feature type="domain" description="PurM-like C-terminal" evidence="13">
    <location>
        <begin position="179"/>
        <end position="286"/>
    </location>
</feature>
<dbReference type="SUPFAM" id="SSF56042">
    <property type="entry name" value="PurM C-terminal domain-like"/>
    <property type="match status" value="1"/>
</dbReference>
<feature type="domain" description="PurM-like N-terminal" evidence="12">
    <location>
        <begin position="56"/>
        <end position="167"/>
    </location>
</feature>
<dbReference type="GO" id="GO:0046084">
    <property type="term" value="P:adenine biosynthetic process"/>
    <property type="evidence" value="ECO:0007669"/>
    <property type="project" value="TreeGrafter"/>
</dbReference>
<dbReference type="CDD" id="cd02196">
    <property type="entry name" value="PurM"/>
    <property type="match status" value="1"/>
</dbReference>
<evidence type="ECO:0000259" key="12">
    <source>
        <dbReference type="Pfam" id="PF00586"/>
    </source>
</evidence>
<evidence type="ECO:0000256" key="10">
    <source>
        <dbReference type="ARBA" id="ARBA00033093"/>
    </source>
</evidence>
<evidence type="ECO:0000313" key="14">
    <source>
        <dbReference type="EMBL" id="MCA9727097.1"/>
    </source>
</evidence>
<evidence type="ECO:0000256" key="9">
    <source>
        <dbReference type="ARBA" id="ARBA00032931"/>
    </source>
</evidence>
<gene>
    <name evidence="14" type="ORF">KC729_05385</name>
</gene>
<sequence length="287" mass="30522">MSDVSDGKSLTYREAGVDIDEGNLAVRSLRPFVESTRTPRVVGGVGAFAGLFAYPRPDSDTLLVASMDGVGTKLRLSAHLGRWKDAGFDIVSHCVSDILVMGARPLFFLDYVGMGKLHASVVADLVEGMAEACRPCGCALLGGETAEMPGVYPDGEADVVGTILGEVSRSRLIDGRRIEVGDRLLGLSSIGLHTNGYSLARKILGSDERPSVFAERPDPAGATWGDLLTARHRLYFPLVEPLLATDAIRGMAHITGGGLTENIPRILPAGTRAAIDRSAWPVPPVFR</sequence>
<evidence type="ECO:0000256" key="8">
    <source>
        <dbReference type="ARBA" id="ARBA00031908"/>
    </source>
</evidence>
<evidence type="ECO:0000259" key="13">
    <source>
        <dbReference type="Pfam" id="PF02769"/>
    </source>
</evidence>
<comment type="pathway">
    <text evidence="1">Purine metabolism; IMP biosynthesis via de novo pathway; 5-amino-1-(5-phospho-D-ribosyl)imidazole from N(2)-formyl-N(1)-(5-phospho-D-ribosyl)glycinamide: step 2/2.</text>
</comment>
<reference evidence="14" key="1">
    <citation type="submission" date="2020-04" db="EMBL/GenBank/DDBJ databases">
        <authorList>
            <person name="Zhang T."/>
        </authorList>
    </citation>
    <scope>NUCLEOTIDE SEQUENCE</scope>
    <source>
        <strain evidence="14">HKST-UBA01</strain>
    </source>
</reference>
<protein>
    <recommendedName>
        <fullName evidence="4">Phosphoribosylformylglycinamidine cyclo-ligase</fullName>
        <ecNumber evidence="3">6.3.3.1</ecNumber>
    </recommendedName>
    <alternativeName>
        <fullName evidence="9">AIR synthase</fullName>
    </alternativeName>
    <alternativeName>
        <fullName evidence="10">AIRS</fullName>
    </alternativeName>
    <alternativeName>
        <fullName evidence="8">Phosphoribosyl-aminoimidazole synthetase</fullName>
    </alternativeName>
</protein>
<dbReference type="InterPro" id="IPR010918">
    <property type="entry name" value="PurM-like_C_dom"/>
</dbReference>
<evidence type="ECO:0000256" key="3">
    <source>
        <dbReference type="ARBA" id="ARBA00013047"/>
    </source>
</evidence>
<dbReference type="GO" id="GO:0004637">
    <property type="term" value="F:phosphoribosylamine-glycine ligase activity"/>
    <property type="evidence" value="ECO:0007669"/>
    <property type="project" value="TreeGrafter"/>
</dbReference>
<name>A0A956LY41_UNCEI</name>
<dbReference type="InterPro" id="IPR004733">
    <property type="entry name" value="PurM_cligase"/>
</dbReference>
<dbReference type="GO" id="GO:0006189">
    <property type="term" value="P:'de novo' IMP biosynthetic process"/>
    <property type="evidence" value="ECO:0007669"/>
    <property type="project" value="InterPro"/>
</dbReference>
<dbReference type="InterPro" id="IPR036676">
    <property type="entry name" value="PurM-like_C_sf"/>
</dbReference>
<dbReference type="SUPFAM" id="SSF55326">
    <property type="entry name" value="PurM N-terminal domain-like"/>
    <property type="match status" value="1"/>
</dbReference>
<keyword evidence="7" id="KW-0067">ATP-binding</keyword>
<keyword evidence="5 14" id="KW-0436">Ligase</keyword>
<evidence type="ECO:0000256" key="6">
    <source>
        <dbReference type="ARBA" id="ARBA00022741"/>
    </source>
</evidence>
<dbReference type="GO" id="GO:0004641">
    <property type="term" value="F:phosphoribosylformylglycinamidine cyclo-ligase activity"/>
    <property type="evidence" value="ECO:0007669"/>
    <property type="project" value="UniProtKB-EC"/>
</dbReference>
<dbReference type="Pfam" id="PF00586">
    <property type="entry name" value="AIRS"/>
    <property type="match status" value="1"/>
</dbReference>
<dbReference type="Proteomes" id="UP000697710">
    <property type="component" value="Unassembled WGS sequence"/>
</dbReference>
<organism evidence="14 15">
    <name type="scientific">Eiseniibacteriota bacterium</name>
    <dbReference type="NCBI Taxonomy" id="2212470"/>
    <lineage>
        <taxon>Bacteria</taxon>
        <taxon>Candidatus Eiseniibacteriota</taxon>
    </lineage>
</organism>
<evidence type="ECO:0000256" key="2">
    <source>
        <dbReference type="ARBA" id="ARBA00010280"/>
    </source>
</evidence>